<dbReference type="Proteomes" id="UP001500689">
    <property type="component" value="Unassembled WGS sequence"/>
</dbReference>
<dbReference type="PANTHER" id="PTHR43798">
    <property type="entry name" value="MONOACYLGLYCEROL LIPASE"/>
    <property type="match status" value="1"/>
</dbReference>
<sequence length="246" mass="25863">MNRPHDDRPGLPPVVLTHGWGGSAARTWRGSLLESALVDAGRTVVAVDLPGHGPGRASHDPGDYADLAEQLSATLPSRRPLDAVGFSLGGKLLLRLAADAPGRFRRLVILGVGHNAFAPENAELIATALLDGTPDGAPEEFRTLMTEARTSGNDPHALAAVIRRPTRLLDHAALQRIEAQVLLVVGEDDPIAGPPDELAAALPTGRLVRIPGLGHCATPAAPQVQDAVATFLMAQEDHELRLGIET</sequence>
<dbReference type="RefSeq" id="WP_344859627.1">
    <property type="nucleotide sequence ID" value="NZ_BAAAZN010000005.1"/>
</dbReference>
<dbReference type="InterPro" id="IPR050266">
    <property type="entry name" value="AB_hydrolase_sf"/>
</dbReference>
<dbReference type="SUPFAM" id="SSF53474">
    <property type="entry name" value="alpha/beta-Hydrolases"/>
    <property type="match status" value="1"/>
</dbReference>
<dbReference type="GO" id="GO:0016787">
    <property type="term" value="F:hydrolase activity"/>
    <property type="evidence" value="ECO:0007669"/>
    <property type="project" value="UniProtKB-KW"/>
</dbReference>
<protein>
    <submittedName>
        <fullName evidence="3">Alpha/beta hydrolase</fullName>
    </submittedName>
</protein>
<evidence type="ECO:0000313" key="4">
    <source>
        <dbReference type="Proteomes" id="UP001500689"/>
    </source>
</evidence>
<keyword evidence="4" id="KW-1185">Reference proteome</keyword>
<gene>
    <name evidence="3" type="ORF">GCM10022222_28420</name>
</gene>
<dbReference type="EMBL" id="BAAAZN010000005">
    <property type="protein sequence ID" value="GAA3543047.1"/>
    <property type="molecule type" value="Genomic_DNA"/>
</dbReference>
<dbReference type="Gene3D" id="3.40.50.1820">
    <property type="entry name" value="alpha/beta hydrolase"/>
    <property type="match status" value="1"/>
</dbReference>
<dbReference type="InterPro" id="IPR029058">
    <property type="entry name" value="AB_hydrolase_fold"/>
</dbReference>
<keyword evidence="1 3" id="KW-0378">Hydrolase</keyword>
<feature type="domain" description="AB hydrolase-1" evidence="2">
    <location>
        <begin position="14"/>
        <end position="219"/>
    </location>
</feature>
<evidence type="ECO:0000256" key="1">
    <source>
        <dbReference type="ARBA" id="ARBA00022801"/>
    </source>
</evidence>
<accession>A0ABP6W155</accession>
<proteinExistence type="predicted"/>
<dbReference type="InterPro" id="IPR000073">
    <property type="entry name" value="AB_hydrolase_1"/>
</dbReference>
<dbReference type="PRINTS" id="PR00111">
    <property type="entry name" value="ABHYDROLASE"/>
</dbReference>
<dbReference type="PANTHER" id="PTHR43798:SF31">
    <property type="entry name" value="AB HYDROLASE SUPERFAMILY PROTEIN YCLE"/>
    <property type="match status" value="1"/>
</dbReference>
<comment type="caution">
    <text evidence="3">The sequence shown here is derived from an EMBL/GenBank/DDBJ whole genome shotgun (WGS) entry which is preliminary data.</text>
</comment>
<name>A0ABP6W155_9PSEU</name>
<evidence type="ECO:0000313" key="3">
    <source>
        <dbReference type="EMBL" id="GAA3543047.1"/>
    </source>
</evidence>
<organism evidence="3 4">
    <name type="scientific">Amycolatopsis ultiminotia</name>
    <dbReference type="NCBI Taxonomy" id="543629"/>
    <lineage>
        <taxon>Bacteria</taxon>
        <taxon>Bacillati</taxon>
        <taxon>Actinomycetota</taxon>
        <taxon>Actinomycetes</taxon>
        <taxon>Pseudonocardiales</taxon>
        <taxon>Pseudonocardiaceae</taxon>
        <taxon>Amycolatopsis</taxon>
    </lineage>
</organism>
<evidence type="ECO:0000259" key="2">
    <source>
        <dbReference type="Pfam" id="PF12697"/>
    </source>
</evidence>
<reference evidence="4" key="1">
    <citation type="journal article" date="2019" name="Int. J. Syst. Evol. Microbiol.">
        <title>The Global Catalogue of Microorganisms (GCM) 10K type strain sequencing project: providing services to taxonomists for standard genome sequencing and annotation.</title>
        <authorList>
            <consortium name="The Broad Institute Genomics Platform"/>
            <consortium name="The Broad Institute Genome Sequencing Center for Infectious Disease"/>
            <person name="Wu L."/>
            <person name="Ma J."/>
        </authorList>
    </citation>
    <scope>NUCLEOTIDE SEQUENCE [LARGE SCALE GENOMIC DNA]</scope>
    <source>
        <strain evidence="4">JCM 16898</strain>
    </source>
</reference>
<dbReference type="Pfam" id="PF12697">
    <property type="entry name" value="Abhydrolase_6"/>
    <property type="match status" value="1"/>
</dbReference>